<dbReference type="AlphaFoldDB" id="A0AAW0CUA2"/>
<gene>
    <name evidence="2" type="ORF">R3P38DRAFT_317954</name>
</gene>
<dbReference type="InterPro" id="IPR001853">
    <property type="entry name" value="DSBA-like_thioredoxin_dom"/>
</dbReference>
<dbReference type="SUPFAM" id="SSF52833">
    <property type="entry name" value="Thioredoxin-like"/>
    <property type="match status" value="1"/>
</dbReference>
<dbReference type="Pfam" id="PF01323">
    <property type="entry name" value="DSBA"/>
    <property type="match status" value="1"/>
</dbReference>
<protein>
    <submittedName>
        <fullName evidence="2">DSBA domain-containing protein</fullName>
    </submittedName>
</protein>
<feature type="domain" description="DSBA-like thioredoxin" evidence="1">
    <location>
        <begin position="12"/>
        <end position="215"/>
    </location>
</feature>
<dbReference type="InterPro" id="IPR036249">
    <property type="entry name" value="Thioredoxin-like_sf"/>
</dbReference>
<dbReference type="Gene3D" id="3.40.30.10">
    <property type="entry name" value="Glutaredoxin"/>
    <property type="match status" value="1"/>
</dbReference>
<dbReference type="GO" id="GO:0016491">
    <property type="term" value="F:oxidoreductase activity"/>
    <property type="evidence" value="ECO:0007669"/>
    <property type="project" value="InterPro"/>
</dbReference>
<evidence type="ECO:0000313" key="2">
    <source>
        <dbReference type="EMBL" id="KAK7042490.1"/>
    </source>
</evidence>
<reference evidence="2 3" key="1">
    <citation type="journal article" date="2024" name="J Genomics">
        <title>Draft genome sequencing and assembly of Favolaschia claudopus CIRM-BRFM 2984 isolated from oak limbs.</title>
        <authorList>
            <person name="Navarro D."/>
            <person name="Drula E."/>
            <person name="Chaduli D."/>
            <person name="Cazenave R."/>
            <person name="Ahrendt S."/>
            <person name="Wang J."/>
            <person name="Lipzen A."/>
            <person name="Daum C."/>
            <person name="Barry K."/>
            <person name="Grigoriev I.V."/>
            <person name="Favel A."/>
            <person name="Rosso M.N."/>
            <person name="Martin F."/>
        </authorList>
    </citation>
    <scope>NUCLEOTIDE SEQUENCE [LARGE SCALE GENOMIC DNA]</scope>
    <source>
        <strain evidence="2 3">CIRM-BRFM 2984</strain>
    </source>
</reference>
<dbReference type="EMBL" id="JAWWNJ010000013">
    <property type="protein sequence ID" value="KAK7042490.1"/>
    <property type="molecule type" value="Genomic_DNA"/>
</dbReference>
<accession>A0AAW0CUA2</accession>
<name>A0AAW0CUA2_9AGAR</name>
<dbReference type="Proteomes" id="UP001362999">
    <property type="component" value="Unassembled WGS sequence"/>
</dbReference>
<sequence>MAAAIKPVSLQIISDSICPFCYLGYKQITLAIEAAKKQNLPLDFNMRFKPYLLDPTLPTDAPVNKRERLGQKFGMDRIDMMEKQMQARGRSVGINFSYGGLIRQTTDSHRIIAKAYDVGGEKSQRALVEALFAGYFEKEQDPGSHDFLASCAVGAGVFANQAEAKTWLAGTEGKDNVAKDIKEAYRMGVQGVPFILVNNKYAISGAQGEDTFLQIFQQIAAGKNLATASDEESIC</sequence>
<comment type="caution">
    <text evidence="2">The sequence shown here is derived from an EMBL/GenBank/DDBJ whole genome shotgun (WGS) entry which is preliminary data.</text>
</comment>
<proteinExistence type="predicted"/>
<evidence type="ECO:0000313" key="3">
    <source>
        <dbReference type="Proteomes" id="UP001362999"/>
    </source>
</evidence>
<dbReference type="PANTHER" id="PTHR13887:SF41">
    <property type="entry name" value="THIOREDOXIN SUPERFAMILY PROTEIN"/>
    <property type="match status" value="1"/>
</dbReference>
<keyword evidence="3" id="KW-1185">Reference proteome</keyword>
<dbReference type="PANTHER" id="PTHR13887">
    <property type="entry name" value="GLUTATHIONE S-TRANSFERASE KAPPA"/>
    <property type="match status" value="1"/>
</dbReference>
<evidence type="ECO:0000259" key="1">
    <source>
        <dbReference type="Pfam" id="PF01323"/>
    </source>
</evidence>
<organism evidence="2 3">
    <name type="scientific">Favolaschia claudopus</name>
    <dbReference type="NCBI Taxonomy" id="2862362"/>
    <lineage>
        <taxon>Eukaryota</taxon>
        <taxon>Fungi</taxon>
        <taxon>Dikarya</taxon>
        <taxon>Basidiomycota</taxon>
        <taxon>Agaricomycotina</taxon>
        <taxon>Agaricomycetes</taxon>
        <taxon>Agaricomycetidae</taxon>
        <taxon>Agaricales</taxon>
        <taxon>Marasmiineae</taxon>
        <taxon>Mycenaceae</taxon>
        <taxon>Favolaschia</taxon>
    </lineage>
</organism>
<dbReference type="CDD" id="cd03024">
    <property type="entry name" value="DsbA_FrnE"/>
    <property type="match status" value="1"/>
</dbReference>